<reference evidence="2" key="1">
    <citation type="submission" date="2022-07" db="EMBL/GenBank/DDBJ databases">
        <title>Enhanced cultured diversity of the mouse gut microbiota enables custom-made synthetic communities.</title>
        <authorList>
            <person name="Afrizal A."/>
        </authorList>
    </citation>
    <scope>NUCLEOTIDE SEQUENCE</scope>
    <source>
        <strain evidence="2">DSM 29186</strain>
    </source>
</reference>
<evidence type="ECO:0000256" key="1">
    <source>
        <dbReference type="SAM" id="Phobius"/>
    </source>
</evidence>
<keyword evidence="1" id="KW-0472">Membrane</keyword>
<organism evidence="2 3">
    <name type="scientific">Terrisporobacter muris</name>
    <dbReference type="NCBI Taxonomy" id="2963284"/>
    <lineage>
        <taxon>Bacteria</taxon>
        <taxon>Bacillati</taxon>
        <taxon>Bacillota</taxon>
        <taxon>Clostridia</taxon>
        <taxon>Peptostreptococcales</taxon>
        <taxon>Peptostreptococcaceae</taxon>
        <taxon>Terrisporobacter</taxon>
    </lineage>
</organism>
<feature type="transmembrane region" description="Helical" evidence="1">
    <location>
        <begin position="7"/>
        <end position="26"/>
    </location>
</feature>
<accession>A0A9X2MD10</accession>
<evidence type="ECO:0000313" key="3">
    <source>
        <dbReference type="Proteomes" id="UP001140817"/>
    </source>
</evidence>
<evidence type="ECO:0000313" key="2">
    <source>
        <dbReference type="EMBL" id="MCR1824154.1"/>
    </source>
</evidence>
<gene>
    <name evidence="2" type="ORF">NSA58_15310</name>
</gene>
<dbReference type="EMBL" id="JANKBY010000254">
    <property type="protein sequence ID" value="MCR1824154.1"/>
    <property type="molecule type" value="Genomic_DNA"/>
</dbReference>
<dbReference type="Proteomes" id="UP001140817">
    <property type="component" value="Unassembled WGS sequence"/>
</dbReference>
<protein>
    <submittedName>
        <fullName evidence="2">Uncharacterized protein</fullName>
    </submittedName>
</protein>
<proteinExistence type="predicted"/>
<name>A0A9X2MD10_9FIRM</name>
<dbReference type="AlphaFoldDB" id="A0A9X2MD10"/>
<keyword evidence="3" id="KW-1185">Reference proteome</keyword>
<sequence>MTELEKDTFITGIIWCAIGVIVFLFFSNKNKDIETNEDPVPIPSENEIVELNNKYKVWKNIVSILFVSILLLYVIMYFIA</sequence>
<keyword evidence="1" id="KW-1133">Transmembrane helix</keyword>
<feature type="transmembrane region" description="Helical" evidence="1">
    <location>
        <begin position="61"/>
        <end position="79"/>
    </location>
</feature>
<keyword evidence="1" id="KW-0812">Transmembrane</keyword>
<comment type="caution">
    <text evidence="2">The sequence shown here is derived from an EMBL/GenBank/DDBJ whole genome shotgun (WGS) entry which is preliminary data.</text>
</comment>